<dbReference type="Proteomes" id="UP000863257">
    <property type="component" value="Unassembled WGS sequence"/>
</dbReference>
<dbReference type="AlphaFoldDB" id="A0A8H9K5W7"/>
<evidence type="ECO:0000313" key="1">
    <source>
        <dbReference type="EMBL" id="HAS8538418.1"/>
    </source>
</evidence>
<organism evidence="1">
    <name type="scientific">Vibrio vulnificus</name>
    <dbReference type="NCBI Taxonomy" id="672"/>
    <lineage>
        <taxon>Bacteria</taxon>
        <taxon>Pseudomonadati</taxon>
        <taxon>Pseudomonadota</taxon>
        <taxon>Gammaproteobacteria</taxon>
        <taxon>Vibrionales</taxon>
        <taxon>Vibrionaceae</taxon>
        <taxon>Vibrio</taxon>
    </lineage>
</organism>
<dbReference type="Pfam" id="PF26125">
    <property type="entry name" value="AcrVA2-like"/>
    <property type="match status" value="1"/>
</dbReference>
<protein>
    <submittedName>
        <fullName evidence="1">Uncharacterized protein</fullName>
    </submittedName>
</protein>
<accession>A0A8H9K5W7</accession>
<reference evidence="1" key="2">
    <citation type="submission" date="2019-01" db="EMBL/GenBank/DDBJ databases">
        <authorList>
            <consortium name="NCBI Pathogen Detection Project"/>
        </authorList>
    </citation>
    <scope>NUCLEOTIDE SEQUENCE</scope>
    <source>
        <strain evidence="1">BCW_3452</strain>
    </source>
</reference>
<reference evidence="1" key="1">
    <citation type="journal article" date="2018" name="Genome Biol.">
        <title>SKESA: strategic k-mer extension for scrupulous assemblies.</title>
        <authorList>
            <person name="Souvorov A."/>
            <person name="Agarwala R."/>
            <person name="Lipman D.J."/>
        </authorList>
    </citation>
    <scope>NUCLEOTIDE SEQUENCE</scope>
    <source>
        <strain evidence="1">BCW_3452</strain>
    </source>
</reference>
<sequence length="427" mass="49026">MKQVDLSSFAENRPNQAVYIQYLSDFLSYRIANEHNPVDKSLPTILKQLRSFDLGPMHLFSELQKPQNEQDFGRLIGNYLGLLNFYPSDTEFVVEMMSGVLDVDMIAFFENLGMDQTMVNYMLSSQKWLHDGERVVEMTPELGFLLSKTDTRKSIEKMPVCLLRSAMPNFYLDMRNLPRVPQITDLDGNVLLVDGVLFMEKEIDFPNDLEGTVKEYYERQIQVQNAIKSGMINPEGKLIAHDYYIVTNKKVKALTKEVVDEVTITNFSYMFDPESQKSISEVCSAFVGDRQADESTFLVEQLMDPVSATIDALLYMTLGDSYREEIKPTKDLIKQIKTTSKEKKKRRLEKDLANSYDVLRIGRQYRMDIEGELPKGSSGDGSRIAHPRIGHWRPQAYGPKWSQLRTIWVKPVIVGQGKVKTKKVKLQ</sequence>
<gene>
    <name evidence="1" type="ORF">I7730_01210</name>
</gene>
<proteinExistence type="predicted"/>
<dbReference type="EMBL" id="DACRBY010000001">
    <property type="protein sequence ID" value="HAS8538418.1"/>
    <property type="molecule type" value="Genomic_DNA"/>
</dbReference>
<dbReference type="InterPro" id="IPR058915">
    <property type="entry name" value="AcrVA2-like"/>
</dbReference>
<name>A0A8H9K5W7_VIBVL</name>
<comment type="caution">
    <text evidence="1">The sequence shown here is derived from an EMBL/GenBank/DDBJ whole genome shotgun (WGS) entry which is preliminary data.</text>
</comment>